<sequence length="520" mass="56368">MLPSSRHRVVIALSFLLSLTSCSDTDFVVRPPAPEKLSTIENPIVGTTDSVISVPVQLDLSPFLQAVNDQNMIPKKFDHWGSFIKHPKGVEYKYYAERDDFSIERSGSQQMGGAEPGMSNGDLSLRNWWKGIDLSGSSISVSAPLRYKIGLHPHSQIDDAPAQCGDGSEWPKQGTLKGSIAMAMMPNYGVSASLRGVTVNPVDPCKLRMADMDLYPVVNAKLSEHVKGGLSKAVSQLNTLTVRSHAEEVWSALRNPIQLEPDVWLLLNIDKVKHGGFSGDGHVVNDTLQITGNPVIVYGAEPSATSAALPQIETEPVSPEFRGVADVQGDYSGTRSASNRFHVLSDTQVDYSTLSKSLSNRLRGKRVVNKGNFIQVTGATISGLGANQVLLRVDFTGDARGHVYLIGKPEINAMTQTVYLGGLRYDPKTTHLLQTAVPEWFYHAPLREAITPEIVFGVTPMIDRLRDLVKTGLNRTLSPTVSMQGTVTSMQGVAVFADIDALHVRAMSDGTLNVAVGSKP</sequence>
<keyword evidence="1" id="KW-0732">Signal</keyword>
<evidence type="ECO:0000256" key="1">
    <source>
        <dbReference type="SAM" id="SignalP"/>
    </source>
</evidence>
<feature type="chain" id="PRO_5032713414" description="DUF4403 family protein" evidence="1">
    <location>
        <begin position="24"/>
        <end position="520"/>
    </location>
</feature>
<dbReference type="Proteomes" id="UP000593737">
    <property type="component" value="Chromosome"/>
</dbReference>
<dbReference type="Pfam" id="PF14356">
    <property type="entry name" value="DUF4403"/>
    <property type="match status" value="1"/>
</dbReference>
<name>A0A7S8IYG1_9BACT</name>
<accession>A0A7S8IYG1</accession>
<gene>
    <name evidence="2" type="ORF">Nkreftii_000925</name>
</gene>
<protein>
    <recommendedName>
        <fullName evidence="4">DUF4403 family protein</fullName>
    </recommendedName>
</protein>
<dbReference type="InterPro" id="IPR025515">
    <property type="entry name" value="DUF4403"/>
</dbReference>
<dbReference type="AlphaFoldDB" id="A0A7S8IYG1"/>
<dbReference type="PROSITE" id="PS51257">
    <property type="entry name" value="PROKAR_LIPOPROTEIN"/>
    <property type="match status" value="1"/>
</dbReference>
<proteinExistence type="predicted"/>
<organism evidence="2 3">
    <name type="scientific">Candidatus Nitrospira kreftii</name>
    <dbReference type="NCBI Taxonomy" id="2652173"/>
    <lineage>
        <taxon>Bacteria</taxon>
        <taxon>Pseudomonadati</taxon>
        <taxon>Nitrospirota</taxon>
        <taxon>Nitrospiria</taxon>
        <taxon>Nitrospirales</taxon>
        <taxon>Nitrospiraceae</taxon>
        <taxon>Nitrospira</taxon>
    </lineage>
</organism>
<evidence type="ECO:0000313" key="2">
    <source>
        <dbReference type="EMBL" id="QPD03151.1"/>
    </source>
</evidence>
<feature type="signal peptide" evidence="1">
    <location>
        <begin position="1"/>
        <end position="23"/>
    </location>
</feature>
<reference evidence="2 3" key="1">
    <citation type="journal article" date="2020" name="ISME J.">
        <title>Enrichment and physiological characterization of a novel comammox Nitrospira indicates ammonium inhibition of complete nitrification.</title>
        <authorList>
            <person name="Sakoula D."/>
            <person name="Koch H."/>
            <person name="Frank J."/>
            <person name="Jetten M.S.M."/>
            <person name="van Kessel M.A.H.J."/>
            <person name="Lucker S."/>
        </authorList>
    </citation>
    <scope>NUCLEOTIDE SEQUENCE [LARGE SCALE GENOMIC DNA]</scope>
    <source>
        <strain evidence="2">Comreactor17</strain>
    </source>
</reference>
<dbReference type="EMBL" id="CP047423">
    <property type="protein sequence ID" value="QPD03151.1"/>
    <property type="molecule type" value="Genomic_DNA"/>
</dbReference>
<dbReference type="KEGG" id="nkf:Nkreftii_000925"/>
<evidence type="ECO:0008006" key="4">
    <source>
        <dbReference type="Google" id="ProtNLM"/>
    </source>
</evidence>
<evidence type="ECO:0000313" key="3">
    <source>
        <dbReference type="Proteomes" id="UP000593737"/>
    </source>
</evidence>